<name>A0A2Z3JEN4_9DEIO</name>
<accession>A0A2Z3JEN4</accession>
<dbReference type="Pfam" id="PF07690">
    <property type="entry name" value="MFS_1"/>
    <property type="match status" value="1"/>
</dbReference>
<evidence type="ECO:0000256" key="6">
    <source>
        <dbReference type="SAM" id="Phobius"/>
    </source>
</evidence>
<dbReference type="PANTHER" id="PTHR23513:SF6">
    <property type="entry name" value="MAJOR FACILITATOR SUPERFAMILY ASSOCIATED DOMAIN-CONTAINING PROTEIN"/>
    <property type="match status" value="1"/>
</dbReference>
<feature type="transmembrane region" description="Helical" evidence="6">
    <location>
        <begin position="260"/>
        <end position="282"/>
    </location>
</feature>
<comment type="subcellular location">
    <subcellularLocation>
        <location evidence="1">Cell membrane</location>
        <topology evidence="1">Multi-pass membrane protein</topology>
    </subcellularLocation>
</comment>
<feature type="transmembrane region" description="Helical" evidence="6">
    <location>
        <begin position="314"/>
        <end position="336"/>
    </location>
</feature>
<dbReference type="EMBL" id="CP029494">
    <property type="protein sequence ID" value="AWN23502.1"/>
    <property type="molecule type" value="Genomic_DNA"/>
</dbReference>
<dbReference type="InterPro" id="IPR020846">
    <property type="entry name" value="MFS_dom"/>
</dbReference>
<keyword evidence="3 6" id="KW-0812">Transmembrane</keyword>
<feature type="transmembrane region" description="Helical" evidence="6">
    <location>
        <begin position="376"/>
        <end position="398"/>
    </location>
</feature>
<evidence type="ECO:0000256" key="5">
    <source>
        <dbReference type="ARBA" id="ARBA00023136"/>
    </source>
</evidence>
<dbReference type="AlphaFoldDB" id="A0A2Z3JEN4"/>
<dbReference type="SUPFAM" id="SSF103473">
    <property type="entry name" value="MFS general substrate transporter"/>
    <property type="match status" value="1"/>
</dbReference>
<feature type="transmembrane region" description="Helical" evidence="6">
    <location>
        <begin position="20"/>
        <end position="42"/>
    </location>
</feature>
<evidence type="ECO:0000256" key="3">
    <source>
        <dbReference type="ARBA" id="ARBA00022692"/>
    </source>
</evidence>
<sequence>MTSATPLDQPAALRRNSNFWLWWLGNAQSTLGSALASIALALTVLHLSGSAGALGVNLALSLLPGLASPLLGTLVDRWPLKWPLLAGNLLRGGFQLAAGALLLRGTLKVEDLHLLALLGGLVSAFYAPASMSVLPGLVRPEDRPRAAALMQGASQSMQLLGMVGGGLLVARLGGASALILDGASFVIMAALLLRVRFAPRGEAKPAAFWSEFRAGLRYVRASVPLTLLPALAFFINASLAPMEMLIPSRMQALGAGAGGYGLFFGLLTGGSVLGSLLAATLGQRFRPRALSVAGLAGIGALLLLLSLTRTPLQLYAVAGLLGVMMAVNNNAISLLFMELVDRAYLGRVGSLLNMLGTIGMPLTLLLLAPLADHLPIWAVFAASGSLTLGAAALWHWALYQGRAGSVQKASVPGESSSPTR</sequence>
<feature type="domain" description="Major facilitator superfamily (MFS) profile" evidence="7">
    <location>
        <begin position="222"/>
        <end position="420"/>
    </location>
</feature>
<gene>
    <name evidence="8" type="ORF">DKM44_09920</name>
</gene>
<dbReference type="Gene3D" id="1.20.1250.20">
    <property type="entry name" value="MFS general substrate transporter like domains"/>
    <property type="match status" value="1"/>
</dbReference>
<feature type="transmembrane region" description="Helical" evidence="6">
    <location>
        <begin position="348"/>
        <end position="370"/>
    </location>
</feature>
<evidence type="ECO:0000313" key="9">
    <source>
        <dbReference type="Proteomes" id="UP000245368"/>
    </source>
</evidence>
<feature type="transmembrane region" description="Helical" evidence="6">
    <location>
        <begin position="112"/>
        <end position="134"/>
    </location>
</feature>
<dbReference type="GO" id="GO:0022857">
    <property type="term" value="F:transmembrane transporter activity"/>
    <property type="evidence" value="ECO:0007669"/>
    <property type="project" value="InterPro"/>
</dbReference>
<keyword evidence="5 6" id="KW-0472">Membrane</keyword>
<evidence type="ECO:0000256" key="1">
    <source>
        <dbReference type="ARBA" id="ARBA00004651"/>
    </source>
</evidence>
<feature type="transmembrane region" description="Helical" evidence="6">
    <location>
        <begin position="289"/>
        <end position="308"/>
    </location>
</feature>
<dbReference type="InterPro" id="IPR011701">
    <property type="entry name" value="MFS"/>
</dbReference>
<keyword evidence="4 6" id="KW-1133">Transmembrane helix</keyword>
<protein>
    <submittedName>
        <fullName evidence="8">MFS transporter</fullName>
    </submittedName>
</protein>
<keyword evidence="9" id="KW-1185">Reference proteome</keyword>
<dbReference type="GO" id="GO:0005886">
    <property type="term" value="C:plasma membrane"/>
    <property type="evidence" value="ECO:0007669"/>
    <property type="project" value="UniProtKB-SubCell"/>
</dbReference>
<dbReference type="OrthoDB" id="9775268at2"/>
<evidence type="ECO:0000259" key="7">
    <source>
        <dbReference type="PROSITE" id="PS50850"/>
    </source>
</evidence>
<dbReference type="PANTHER" id="PTHR23513">
    <property type="entry name" value="INTEGRAL MEMBRANE EFFLUX PROTEIN-RELATED"/>
    <property type="match status" value="1"/>
</dbReference>
<organism evidence="8 9">
    <name type="scientific">Deinococcus irradiatisoli</name>
    <dbReference type="NCBI Taxonomy" id="2202254"/>
    <lineage>
        <taxon>Bacteria</taxon>
        <taxon>Thermotogati</taxon>
        <taxon>Deinococcota</taxon>
        <taxon>Deinococci</taxon>
        <taxon>Deinococcales</taxon>
        <taxon>Deinococcaceae</taxon>
        <taxon>Deinococcus</taxon>
    </lineage>
</organism>
<feature type="transmembrane region" description="Helical" evidence="6">
    <location>
        <begin position="54"/>
        <end position="75"/>
    </location>
</feature>
<dbReference type="KEGG" id="dez:DKM44_09920"/>
<reference evidence="8 9" key="1">
    <citation type="submission" date="2018-05" db="EMBL/GenBank/DDBJ databases">
        <title>Complete Genome Sequence of Deinococcus sp. strain 17bor-2.</title>
        <authorList>
            <person name="Srinivasan S."/>
        </authorList>
    </citation>
    <scope>NUCLEOTIDE SEQUENCE [LARGE SCALE GENOMIC DNA]</scope>
    <source>
        <strain evidence="8 9">17bor-2</strain>
    </source>
</reference>
<dbReference type="CDD" id="cd06173">
    <property type="entry name" value="MFS_MefA_like"/>
    <property type="match status" value="1"/>
</dbReference>
<evidence type="ECO:0000256" key="4">
    <source>
        <dbReference type="ARBA" id="ARBA00022989"/>
    </source>
</evidence>
<dbReference type="Proteomes" id="UP000245368">
    <property type="component" value="Chromosome"/>
</dbReference>
<evidence type="ECO:0000256" key="2">
    <source>
        <dbReference type="ARBA" id="ARBA00022475"/>
    </source>
</evidence>
<feature type="transmembrane region" description="Helical" evidence="6">
    <location>
        <begin position="218"/>
        <end position="240"/>
    </location>
</feature>
<keyword evidence="2" id="KW-1003">Cell membrane</keyword>
<feature type="transmembrane region" description="Helical" evidence="6">
    <location>
        <begin position="175"/>
        <end position="197"/>
    </location>
</feature>
<evidence type="ECO:0000313" key="8">
    <source>
        <dbReference type="EMBL" id="AWN23502.1"/>
    </source>
</evidence>
<dbReference type="PROSITE" id="PS50850">
    <property type="entry name" value="MFS"/>
    <property type="match status" value="1"/>
</dbReference>
<dbReference type="InterPro" id="IPR036259">
    <property type="entry name" value="MFS_trans_sf"/>
</dbReference>
<dbReference type="RefSeq" id="WP_109827230.1">
    <property type="nucleotide sequence ID" value="NZ_CP029494.1"/>
</dbReference>
<proteinExistence type="predicted"/>